<name>A0A5C5RLM1_9ACTN</name>
<dbReference type="RefSeq" id="WP_146489417.1">
    <property type="nucleotide sequence ID" value="NZ_VIGX01000055.1"/>
</dbReference>
<reference evidence="2 3" key="1">
    <citation type="submission" date="2019-06" db="EMBL/GenBank/DDBJ databases">
        <title>Tsukamurella conjunctivitidis sp. nov., Tsukamurella assacharolytica sp. nov. and Tsukamurella sputae sp. nov. isolated from patients with conjunctivitis, bacteraemia (lymphoma) and respiratory infection (sputum) in Hong Kong.</title>
        <authorList>
            <person name="Teng J.L.L."/>
            <person name="Lee H.H."/>
            <person name="Fong J.Y.H."/>
            <person name="Fok K.M.N."/>
            <person name="Lau S.K.P."/>
            <person name="Woo P.C.Y."/>
        </authorList>
    </citation>
    <scope>NUCLEOTIDE SEQUENCE [LARGE SCALE GENOMIC DNA]</scope>
    <source>
        <strain evidence="2 3">HKU72</strain>
    </source>
</reference>
<dbReference type="AlphaFoldDB" id="A0A5C5RLM1"/>
<evidence type="ECO:0000256" key="1">
    <source>
        <dbReference type="SAM" id="MobiDB-lite"/>
    </source>
</evidence>
<dbReference type="Proteomes" id="UP000319375">
    <property type="component" value="Unassembled WGS sequence"/>
</dbReference>
<feature type="region of interest" description="Disordered" evidence="1">
    <location>
        <begin position="44"/>
        <end position="70"/>
    </location>
</feature>
<gene>
    <name evidence="2" type="ORF">FK530_24300</name>
</gene>
<protein>
    <submittedName>
        <fullName evidence="2">Uncharacterized protein</fullName>
    </submittedName>
</protein>
<sequence length="70" mass="7408">MATTPDLHASIDLPLFTELGDKRIDLGTLQVPLRVSVDAIRPLTTRSPRVGPGHVKINPATGGRGGSDHD</sequence>
<comment type="caution">
    <text evidence="2">The sequence shown here is derived from an EMBL/GenBank/DDBJ whole genome shotgun (WGS) entry which is preliminary data.</text>
</comment>
<evidence type="ECO:0000313" key="3">
    <source>
        <dbReference type="Proteomes" id="UP000319375"/>
    </source>
</evidence>
<evidence type="ECO:0000313" key="2">
    <source>
        <dbReference type="EMBL" id="TWS23857.1"/>
    </source>
</evidence>
<keyword evidence="3" id="KW-1185">Reference proteome</keyword>
<proteinExistence type="predicted"/>
<organism evidence="2 3">
    <name type="scientific">Tsukamurella conjunctivitidis</name>
    <dbReference type="NCBI Taxonomy" id="2592068"/>
    <lineage>
        <taxon>Bacteria</taxon>
        <taxon>Bacillati</taxon>
        <taxon>Actinomycetota</taxon>
        <taxon>Actinomycetes</taxon>
        <taxon>Mycobacteriales</taxon>
        <taxon>Tsukamurellaceae</taxon>
        <taxon>Tsukamurella</taxon>
    </lineage>
</organism>
<accession>A0A5C5RLM1</accession>
<dbReference type="EMBL" id="VIGX01000055">
    <property type="protein sequence ID" value="TWS23857.1"/>
    <property type="molecule type" value="Genomic_DNA"/>
</dbReference>